<keyword evidence="7 13" id="KW-0594">Phospholipid biosynthesis</keyword>
<organism evidence="20 21">
    <name type="scientific">Desulfamplus magnetovallimortis</name>
    <dbReference type="NCBI Taxonomy" id="1246637"/>
    <lineage>
        <taxon>Bacteria</taxon>
        <taxon>Pseudomonadati</taxon>
        <taxon>Thermodesulfobacteriota</taxon>
        <taxon>Desulfobacteria</taxon>
        <taxon>Desulfobacterales</taxon>
        <taxon>Desulfobacteraceae</taxon>
        <taxon>Desulfamplus</taxon>
    </lineage>
</organism>
<proteinExistence type="inferred from homology"/>
<feature type="binding site" evidence="13">
    <location>
        <position position="264"/>
    </location>
    <ligand>
        <name>sn-glycerol 3-phosphate</name>
        <dbReference type="ChEBI" id="CHEBI:57597"/>
    </ligand>
</feature>
<evidence type="ECO:0000256" key="15">
    <source>
        <dbReference type="PIRSR" id="PIRSR000114-2"/>
    </source>
</evidence>
<feature type="binding site" evidence="13">
    <location>
        <position position="252"/>
    </location>
    <ligand>
        <name>sn-glycerol 3-phosphate</name>
        <dbReference type="ChEBI" id="CHEBI:57597"/>
    </ligand>
</feature>
<evidence type="ECO:0000313" key="21">
    <source>
        <dbReference type="Proteomes" id="UP000191931"/>
    </source>
</evidence>
<evidence type="ECO:0000256" key="8">
    <source>
        <dbReference type="ARBA" id="ARBA00023264"/>
    </source>
</evidence>
<feature type="binding site" evidence="13">
    <location>
        <position position="113"/>
    </location>
    <ligand>
        <name>sn-glycerol 3-phosphate</name>
        <dbReference type="ChEBI" id="CHEBI:57597"/>
    </ligand>
</feature>
<dbReference type="RefSeq" id="WP_080804115.1">
    <property type="nucleotide sequence ID" value="NZ_LT828545.1"/>
</dbReference>
<dbReference type="EMBL" id="FWEV01000008">
    <property type="protein sequence ID" value="SLM27640.1"/>
    <property type="molecule type" value="Genomic_DNA"/>
</dbReference>
<dbReference type="NCBIfam" id="NF000940">
    <property type="entry name" value="PRK00094.1-2"/>
    <property type="match status" value="1"/>
</dbReference>
<dbReference type="Pfam" id="PF01210">
    <property type="entry name" value="NAD_Gly3P_dh_N"/>
    <property type="match status" value="1"/>
</dbReference>
<feature type="binding site" evidence="13">
    <location>
        <position position="199"/>
    </location>
    <ligand>
        <name>sn-glycerol 3-phosphate</name>
        <dbReference type="ChEBI" id="CHEBI:57597"/>
    </ligand>
</feature>
<feature type="binding site" evidence="13">
    <location>
        <position position="148"/>
    </location>
    <ligand>
        <name>NADPH</name>
        <dbReference type="ChEBI" id="CHEBI:57783"/>
    </ligand>
</feature>
<dbReference type="GO" id="GO:0046167">
    <property type="term" value="P:glycerol-3-phosphate biosynthetic process"/>
    <property type="evidence" value="ECO:0007669"/>
    <property type="project" value="UniProtKB-UniRule"/>
</dbReference>
<keyword evidence="13" id="KW-0547">Nucleotide-binding</keyword>
<evidence type="ECO:0000256" key="3">
    <source>
        <dbReference type="ARBA" id="ARBA00022857"/>
    </source>
</evidence>
<feature type="active site" description="Proton acceptor" evidence="13 14">
    <location>
        <position position="199"/>
    </location>
</feature>
<dbReference type="FunFam" id="1.10.1040.10:FF:000001">
    <property type="entry name" value="Glycerol-3-phosphate dehydrogenase [NAD(P)+]"/>
    <property type="match status" value="1"/>
</dbReference>
<dbReference type="HAMAP" id="MF_00394">
    <property type="entry name" value="NAD_Glyc3P_dehydrog"/>
    <property type="match status" value="1"/>
</dbReference>
<dbReference type="AlphaFoldDB" id="A0A1W1H584"/>
<evidence type="ECO:0000256" key="4">
    <source>
        <dbReference type="ARBA" id="ARBA00023002"/>
    </source>
</evidence>
<evidence type="ECO:0000256" key="10">
    <source>
        <dbReference type="ARBA" id="ARBA00066687"/>
    </source>
</evidence>
<dbReference type="PROSITE" id="PS00957">
    <property type="entry name" value="NAD_G3PDH"/>
    <property type="match status" value="1"/>
</dbReference>
<dbReference type="GO" id="GO:0141153">
    <property type="term" value="F:glycerol-3-phosphate dehydrogenase (NADP+) activity"/>
    <property type="evidence" value="ECO:0007669"/>
    <property type="project" value="RHEA"/>
</dbReference>
<dbReference type="InterPro" id="IPR006109">
    <property type="entry name" value="G3P_DH_NAD-dep_C"/>
</dbReference>
<evidence type="ECO:0000313" key="20">
    <source>
        <dbReference type="EMBL" id="SLM27640.1"/>
    </source>
</evidence>
<evidence type="ECO:0000259" key="19">
    <source>
        <dbReference type="Pfam" id="PF07479"/>
    </source>
</evidence>
<feature type="binding site" evidence="13">
    <location>
        <position position="287"/>
    </location>
    <ligand>
        <name>NADPH</name>
        <dbReference type="ChEBI" id="CHEBI:57783"/>
    </ligand>
</feature>
<comment type="catalytic activity">
    <reaction evidence="9">
        <text>sn-glycerol 3-phosphate + NADP(+) = dihydroxyacetone phosphate + NADPH + H(+)</text>
        <dbReference type="Rhea" id="RHEA:11096"/>
        <dbReference type="ChEBI" id="CHEBI:15378"/>
        <dbReference type="ChEBI" id="CHEBI:57597"/>
        <dbReference type="ChEBI" id="CHEBI:57642"/>
        <dbReference type="ChEBI" id="CHEBI:57783"/>
        <dbReference type="ChEBI" id="CHEBI:58349"/>
        <dbReference type="EC" id="1.1.1.94"/>
    </reaction>
    <physiologicalReaction direction="right-to-left" evidence="9">
        <dbReference type="Rhea" id="RHEA:11098"/>
    </physiologicalReaction>
</comment>
<dbReference type="PRINTS" id="PR00077">
    <property type="entry name" value="GPDHDRGNASE"/>
</dbReference>
<keyword evidence="2 13" id="KW-0444">Lipid biosynthesis</keyword>
<dbReference type="InterPro" id="IPR008927">
    <property type="entry name" value="6-PGluconate_DH-like_C_sf"/>
</dbReference>
<feature type="binding site" evidence="13">
    <location>
        <position position="113"/>
    </location>
    <ligand>
        <name>NADPH</name>
        <dbReference type="ChEBI" id="CHEBI:57783"/>
    </ligand>
</feature>
<evidence type="ECO:0000259" key="18">
    <source>
        <dbReference type="Pfam" id="PF01210"/>
    </source>
</evidence>
<dbReference type="InterPro" id="IPR011128">
    <property type="entry name" value="G3P_DH_NAD-dep_N"/>
</dbReference>
<dbReference type="OrthoDB" id="9812273at2"/>
<evidence type="ECO:0000256" key="14">
    <source>
        <dbReference type="PIRSR" id="PIRSR000114-1"/>
    </source>
</evidence>
<dbReference type="InterPro" id="IPR036291">
    <property type="entry name" value="NAD(P)-bd_dom_sf"/>
</dbReference>
<dbReference type="SUPFAM" id="SSF51735">
    <property type="entry name" value="NAD(P)-binding Rossmann-fold domains"/>
    <property type="match status" value="1"/>
</dbReference>
<dbReference type="PANTHER" id="PTHR11728:SF1">
    <property type="entry name" value="GLYCEROL-3-PHOSPHATE DEHYDROGENASE [NAD(+)] 2, CHLOROPLASTIC"/>
    <property type="match status" value="1"/>
</dbReference>
<feature type="domain" description="Glycerol-3-phosphate dehydrogenase NAD-dependent N-terminal" evidence="18">
    <location>
        <begin position="10"/>
        <end position="168"/>
    </location>
</feature>
<dbReference type="GO" id="GO:0051287">
    <property type="term" value="F:NAD binding"/>
    <property type="evidence" value="ECO:0007669"/>
    <property type="project" value="InterPro"/>
</dbReference>
<feature type="binding site" evidence="15">
    <location>
        <position position="113"/>
    </location>
    <ligand>
        <name>substrate</name>
    </ligand>
</feature>
<feature type="binding site" evidence="15">
    <location>
        <begin position="263"/>
        <end position="264"/>
    </location>
    <ligand>
        <name>substrate</name>
    </ligand>
</feature>
<comment type="catalytic activity">
    <reaction evidence="13">
        <text>sn-glycerol 3-phosphate + NAD(+) = dihydroxyacetone phosphate + NADH + H(+)</text>
        <dbReference type="Rhea" id="RHEA:11092"/>
        <dbReference type="ChEBI" id="CHEBI:15378"/>
        <dbReference type="ChEBI" id="CHEBI:57540"/>
        <dbReference type="ChEBI" id="CHEBI:57597"/>
        <dbReference type="ChEBI" id="CHEBI:57642"/>
        <dbReference type="ChEBI" id="CHEBI:57945"/>
        <dbReference type="EC" id="1.1.1.94"/>
    </reaction>
</comment>
<reference evidence="20 21" key="1">
    <citation type="submission" date="2017-03" db="EMBL/GenBank/DDBJ databases">
        <authorList>
            <person name="Afonso C.L."/>
            <person name="Miller P.J."/>
            <person name="Scott M.A."/>
            <person name="Spackman E."/>
            <person name="Goraichik I."/>
            <person name="Dimitrov K.M."/>
            <person name="Suarez D.L."/>
            <person name="Swayne D.E."/>
        </authorList>
    </citation>
    <scope>NUCLEOTIDE SEQUENCE [LARGE SCALE GENOMIC DNA]</scope>
    <source>
        <strain evidence="20">PRJEB14757</strain>
    </source>
</reference>
<feature type="binding site" evidence="16">
    <location>
        <begin position="15"/>
        <end position="20"/>
    </location>
    <ligand>
        <name>NAD(+)</name>
        <dbReference type="ChEBI" id="CHEBI:57540"/>
    </ligand>
</feature>
<keyword evidence="6 13" id="KW-0443">Lipid metabolism</keyword>
<dbReference type="Gene3D" id="1.10.1040.10">
    <property type="entry name" value="N-(1-d-carboxylethyl)-l-norvaline Dehydrogenase, domain 2"/>
    <property type="match status" value="1"/>
</dbReference>
<feature type="binding site" evidence="13">
    <location>
        <position position="18"/>
    </location>
    <ligand>
        <name>NADPH</name>
        <dbReference type="ChEBI" id="CHEBI:57783"/>
    </ligand>
</feature>
<dbReference type="InterPro" id="IPR013328">
    <property type="entry name" value="6PGD_dom2"/>
</dbReference>
<name>A0A1W1H584_9BACT</name>
<evidence type="ECO:0000256" key="7">
    <source>
        <dbReference type="ARBA" id="ARBA00023209"/>
    </source>
</evidence>
<evidence type="ECO:0000256" key="2">
    <source>
        <dbReference type="ARBA" id="ARBA00022516"/>
    </source>
</evidence>
<dbReference type="InterPro" id="IPR006168">
    <property type="entry name" value="G3P_DH_NAD-dep"/>
</dbReference>
<feature type="binding site" evidence="13">
    <location>
        <position position="144"/>
    </location>
    <ligand>
        <name>sn-glycerol 3-phosphate</name>
        <dbReference type="ChEBI" id="CHEBI:57597"/>
    </ligand>
</feature>
<comment type="caution">
    <text evidence="13">Lacks conserved residue(s) required for the propagation of feature annotation.</text>
</comment>
<evidence type="ECO:0000256" key="6">
    <source>
        <dbReference type="ARBA" id="ARBA00023098"/>
    </source>
</evidence>
<comment type="subcellular location">
    <subcellularLocation>
        <location evidence="13">Cytoplasm</location>
    </subcellularLocation>
</comment>
<accession>A0A1W1H584</accession>
<dbReference type="Proteomes" id="UP000191931">
    <property type="component" value="Unassembled WGS sequence"/>
</dbReference>
<keyword evidence="4 13" id="KW-0560">Oxidoreductase</keyword>
<feature type="binding site" evidence="13">
    <location>
        <position position="263"/>
    </location>
    <ligand>
        <name>NADPH</name>
        <dbReference type="ChEBI" id="CHEBI:57783"/>
    </ligand>
</feature>
<dbReference type="FunFam" id="3.40.50.720:FF:000019">
    <property type="entry name" value="Glycerol-3-phosphate dehydrogenase [NAD(P)+]"/>
    <property type="match status" value="1"/>
</dbReference>
<dbReference type="EC" id="1.1.1.94" evidence="10 13"/>
<gene>
    <name evidence="13 20" type="primary">gpsA</name>
    <name evidence="20" type="ORF">MTBBW1_1050014</name>
</gene>
<comment type="pathway">
    <text evidence="13">Membrane lipid metabolism; glycerophospholipid metabolism.</text>
</comment>
<dbReference type="GO" id="GO:0046168">
    <property type="term" value="P:glycerol-3-phosphate catabolic process"/>
    <property type="evidence" value="ECO:0007669"/>
    <property type="project" value="InterPro"/>
</dbReference>
<dbReference type="GO" id="GO:0006650">
    <property type="term" value="P:glycerophospholipid metabolic process"/>
    <property type="evidence" value="ECO:0007669"/>
    <property type="project" value="UniProtKB-UniRule"/>
</dbReference>
<dbReference type="NCBIfam" id="NF000942">
    <property type="entry name" value="PRK00094.1-4"/>
    <property type="match status" value="1"/>
</dbReference>
<feature type="binding site" evidence="16">
    <location>
        <position position="263"/>
    </location>
    <ligand>
        <name>NAD(+)</name>
        <dbReference type="ChEBI" id="CHEBI:57540"/>
    </ligand>
</feature>
<feature type="binding site" evidence="13">
    <location>
        <position position="289"/>
    </location>
    <ligand>
        <name>NADPH</name>
        <dbReference type="ChEBI" id="CHEBI:57783"/>
    </ligand>
</feature>
<dbReference type="Gene3D" id="3.40.50.720">
    <property type="entry name" value="NAD(P)-binding Rossmann-like Domain"/>
    <property type="match status" value="1"/>
</dbReference>
<feature type="binding site" evidence="13">
    <location>
        <position position="262"/>
    </location>
    <ligand>
        <name>sn-glycerol 3-phosphate</name>
        <dbReference type="ChEBI" id="CHEBI:57597"/>
    </ligand>
</feature>
<keyword evidence="8 13" id="KW-1208">Phospholipid metabolism</keyword>
<feature type="binding site" evidence="13">
    <location>
        <position position="146"/>
    </location>
    <ligand>
        <name>sn-glycerol 3-phosphate</name>
        <dbReference type="ChEBI" id="CHEBI:57597"/>
    </ligand>
</feature>
<evidence type="ECO:0000256" key="16">
    <source>
        <dbReference type="PIRSR" id="PIRSR000114-3"/>
    </source>
</evidence>
<keyword evidence="13" id="KW-0963">Cytoplasm</keyword>
<feature type="domain" description="Glycerol-3-phosphate dehydrogenase NAD-dependent C-terminal" evidence="19">
    <location>
        <begin position="188"/>
        <end position="328"/>
    </location>
</feature>
<dbReference type="GO" id="GO:0141152">
    <property type="term" value="F:glycerol-3-phosphate dehydrogenase (NAD+) activity"/>
    <property type="evidence" value="ECO:0007669"/>
    <property type="project" value="RHEA"/>
</dbReference>
<dbReference type="GO" id="GO:0008654">
    <property type="term" value="P:phospholipid biosynthetic process"/>
    <property type="evidence" value="ECO:0007669"/>
    <property type="project" value="UniProtKB-KW"/>
</dbReference>
<dbReference type="GO" id="GO:0005829">
    <property type="term" value="C:cytosol"/>
    <property type="evidence" value="ECO:0007669"/>
    <property type="project" value="TreeGrafter"/>
</dbReference>
<keyword evidence="3 13" id="KW-0521">NADP</keyword>
<comment type="function">
    <text evidence="13">Catalyzes the reduction of the glycolytic intermediate dihydroxyacetone phosphate (DHAP) to sn-glycerol 3-phosphate (G3P), the key precursor for phospholipid synthesis.</text>
</comment>
<feature type="binding site" evidence="16">
    <location>
        <position position="148"/>
    </location>
    <ligand>
        <name>NAD(+)</name>
        <dbReference type="ChEBI" id="CHEBI:57540"/>
    </ligand>
</feature>
<keyword evidence="21" id="KW-1185">Reference proteome</keyword>
<evidence type="ECO:0000256" key="13">
    <source>
        <dbReference type="HAMAP-Rule" id="MF_00394"/>
    </source>
</evidence>
<evidence type="ECO:0000256" key="5">
    <source>
        <dbReference type="ARBA" id="ARBA00023027"/>
    </source>
</evidence>
<dbReference type="PIRSF" id="PIRSF000114">
    <property type="entry name" value="Glycerol-3-P_dh"/>
    <property type="match status" value="1"/>
</dbReference>
<evidence type="ECO:0000256" key="11">
    <source>
        <dbReference type="ARBA" id="ARBA00069372"/>
    </source>
</evidence>
<keyword evidence="5 13" id="KW-0520">NAD</keyword>
<comment type="similarity">
    <text evidence="1 13 17">Belongs to the NAD-dependent glycerol-3-phosphate dehydrogenase family.</text>
</comment>
<evidence type="ECO:0000256" key="17">
    <source>
        <dbReference type="RuleBase" id="RU000437"/>
    </source>
</evidence>
<feature type="binding site" evidence="13">
    <location>
        <position position="19"/>
    </location>
    <ligand>
        <name>NADPH</name>
        <dbReference type="ChEBI" id="CHEBI:57783"/>
    </ligand>
</feature>
<dbReference type="STRING" id="1246637.MTBBW1_1050014"/>
<dbReference type="GO" id="GO:0005975">
    <property type="term" value="P:carbohydrate metabolic process"/>
    <property type="evidence" value="ECO:0007669"/>
    <property type="project" value="InterPro"/>
</dbReference>
<protein>
    <recommendedName>
        <fullName evidence="11 13">Glycerol-3-phosphate dehydrogenase [NAD(P)+]</fullName>
        <ecNumber evidence="10 13">1.1.1.94</ecNumber>
    </recommendedName>
    <alternativeName>
        <fullName evidence="13">NAD(P)(+)-dependent glycerol-3-phosphate dehydrogenase</fullName>
    </alternativeName>
    <alternativeName>
        <fullName evidence="12 13">NAD(P)H-dependent dihydroxyacetone-phosphate reductase</fullName>
    </alternativeName>
</protein>
<dbReference type="Pfam" id="PF07479">
    <property type="entry name" value="NAD_Gly3P_dh_C"/>
    <property type="match status" value="1"/>
</dbReference>
<dbReference type="UniPathway" id="UPA00940"/>
<evidence type="ECO:0000256" key="9">
    <source>
        <dbReference type="ARBA" id="ARBA00052716"/>
    </source>
</evidence>
<dbReference type="PANTHER" id="PTHR11728">
    <property type="entry name" value="GLYCEROL-3-PHOSPHATE DEHYDROGENASE"/>
    <property type="match status" value="1"/>
</dbReference>
<evidence type="ECO:0000256" key="1">
    <source>
        <dbReference type="ARBA" id="ARBA00011009"/>
    </source>
</evidence>
<dbReference type="SUPFAM" id="SSF48179">
    <property type="entry name" value="6-phosphogluconate dehydrogenase C-terminal domain-like"/>
    <property type="match status" value="1"/>
</dbReference>
<sequence length="346" mass="37757">MKNINDNIKKIGVIGAGSWGTALANLLADKGYHVDLWAYEKEVVEDIIKQRENRLFLPDISLSENIFPSDSLKSVVSENTFLLIVVPSHTMRDMCKKIASHVQEKTTMITASKGIEDGTYLTMHGVIAECIPAIDKDRIVVLSGPSFAREVAKKVPTAISVASKDRMTAEMVQHIFATDYFRVYVSDDPIGLELGGAVKNVIAIAAGFVDGMQLGLNTRAALITRGLAEIRRLGIRMGANPHTFAGLSGVGDLILTCTGDLSRNYTVGKQLGQGMTMAEIQDKRVTVAEGVRNTSSVYHLAKSLDIELPIINEVYRALYENSSPANAIARLMTRPLGHETIELEEI</sequence>
<feature type="binding site" evidence="13">
    <location>
        <position position="263"/>
    </location>
    <ligand>
        <name>sn-glycerol 3-phosphate</name>
        <dbReference type="ChEBI" id="CHEBI:57597"/>
    </ligand>
</feature>
<evidence type="ECO:0000256" key="12">
    <source>
        <dbReference type="ARBA" id="ARBA00080511"/>
    </source>
</evidence>